<dbReference type="Proteomes" id="UP000077786">
    <property type="component" value="Unassembled WGS sequence"/>
</dbReference>
<evidence type="ECO:0000313" key="14">
    <source>
        <dbReference type="Proteomes" id="UP000077786"/>
    </source>
</evidence>
<keyword evidence="2 9" id="KW-0240">DNA-directed RNA polymerase</keyword>
<dbReference type="AlphaFoldDB" id="A0A1B6VMC6"/>
<evidence type="ECO:0000256" key="5">
    <source>
        <dbReference type="ARBA" id="ARBA00023015"/>
    </source>
</evidence>
<dbReference type="InterPro" id="IPR007046">
    <property type="entry name" value="RNA_pol_sigma_54_core-bd"/>
</dbReference>
<dbReference type="GO" id="GO:0000428">
    <property type="term" value="C:DNA-directed RNA polymerase complex"/>
    <property type="evidence" value="ECO:0007669"/>
    <property type="project" value="UniProtKB-KW"/>
</dbReference>
<feature type="domain" description="RNA polymerase sigma factor 54 core-binding" evidence="12">
    <location>
        <begin position="87"/>
        <end position="263"/>
    </location>
</feature>
<dbReference type="OrthoDB" id="9814402at2"/>
<dbReference type="PRINTS" id="PR00045">
    <property type="entry name" value="SIGMA54FCT"/>
</dbReference>
<dbReference type="GO" id="GO:0003677">
    <property type="term" value="F:DNA binding"/>
    <property type="evidence" value="ECO:0007669"/>
    <property type="project" value="UniProtKB-KW"/>
</dbReference>
<dbReference type="PIRSF" id="PIRSF000774">
    <property type="entry name" value="RpoN"/>
    <property type="match status" value="1"/>
</dbReference>
<feature type="region of interest" description="Disordered" evidence="10">
    <location>
        <begin position="54"/>
        <end position="92"/>
    </location>
</feature>
<evidence type="ECO:0000259" key="11">
    <source>
        <dbReference type="Pfam" id="PF04552"/>
    </source>
</evidence>
<dbReference type="GO" id="GO:0006352">
    <property type="term" value="P:DNA-templated transcription initiation"/>
    <property type="evidence" value="ECO:0007669"/>
    <property type="project" value="InterPro"/>
</dbReference>
<keyword evidence="8 9" id="KW-0804">Transcription</keyword>
<dbReference type="Gene3D" id="1.10.10.1330">
    <property type="entry name" value="RNA polymerase sigma-54 factor, core-binding domain"/>
    <property type="match status" value="1"/>
</dbReference>
<evidence type="ECO:0000256" key="10">
    <source>
        <dbReference type="SAM" id="MobiDB-lite"/>
    </source>
</evidence>
<keyword evidence="3 9" id="KW-0808">Transferase</keyword>
<dbReference type="PATRIC" id="fig|38307.3.peg.1101"/>
<comment type="function">
    <text evidence="9">Sigma factors are initiation factors that promote the attachment of RNA polymerase to specific initiation sites and are then released.</text>
</comment>
<evidence type="ECO:0000259" key="12">
    <source>
        <dbReference type="Pfam" id="PF04963"/>
    </source>
</evidence>
<evidence type="ECO:0000256" key="1">
    <source>
        <dbReference type="ARBA" id="ARBA00008798"/>
    </source>
</evidence>
<accession>A0A1B6VMC6</accession>
<evidence type="ECO:0000256" key="4">
    <source>
        <dbReference type="ARBA" id="ARBA00022695"/>
    </source>
</evidence>
<feature type="domain" description="RNA polymerase sigma factor 54 DNA-binding" evidence="11">
    <location>
        <begin position="285"/>
        <end position="436"/>
    </location>
</feature>
<dbReference type="InterPro" id="IPR038709">
    <property type="entry name" value="RpoN_core-bd_sf"/>
</dbReference>
<dbReference type="GO" id="GO:0016987">
    <property type="term" value="F:sigma factor activity"/>
    <property type="evidence" value="ECO:0007669"/>
    <property type="project" value="UniProtKB-KW"/>
</dbReference>
<sequence>MLSPGLIQRQSQSLVMTPQLRQAIAMLQLGHQELTQSLQQISELNPLLVLESTDTAPNTEPADSASDLHDDDPERFTSGSEQPETSAPGPTLHDDLIAQIHLRFPVQQDCAAALYLLACLDEAGRLPEAVSSLAVELGVEPAALETIRQILMRLEPAGLFTRSLEECLAVQLEQKNRLDPAMKALLANLDLLARRDWRLLRKKCQLEQDDLLDMLAEIQALNPRPGFDPRQPVSPIQPDLILRKNGPGFRLTFNHRLLPHCHVDLEMQSALDSSTDAGRQLLAYANEANAVIRALEMRRQTILKIGAEIVRQQAAFFEEGLSALRPLTMRDLATGADVHESTVSRVVNGKYIDTPRGILPLRMFFSTALQASDGSTQSASAIQHRIKMLIASEDDDILSDDALTTQLQKEGFAIQRRTVAKYREGMGIAKSSQRRRLKKTS</sequence>
<dbReference type="RefSeq" id="WP_083956269.1">
    <property type="nucleotide sequence ID" value="NZ_LUTU01000005.1"/>
</dbReference>
<dbReference type="EMBL" id="LUTU01000005">
    <property type="protein sequence ID" value="OAJ68364.1"/>
    <property type="molecule type" value="Genomic_DNA"/>
</dbReference>
<dbReference type="Pfam" id="PF00309">
    <property type="entry name" value="Sigma54_AID"/>
    <property type="match status" value="1"/>
</dbReference>
<dbReference type="PROSITE" id="PS00718">
    <property type="entry name" value="SIGMA54_2"/>
    <property type="match status" value="1"/>
</dbReference>
<evidence type="ECO:0000256" key="8">
    <source>
        <dbReference type="ARBA" id="ARBA00023163"/>
    </source>
</evidence>
<keyword evidence="6 9" id="KW-0731">Sigma factor</keyword>
<reference evidence="13 14" key="1">
    <citation type="submission" date="2016-03" db="EMBL/GenBank/DDBJ databases">
        <title>Draft genome sequence of Gluconobacter cerinus strain CECT 9110.</title>
        <authorList>
            <person name="Sainz F."/>
            <person name="Mas A."/>
            <person name="Torija M.J."/>
        </authorList>
    </citation>
    <scope>NUCLEOTIDE SEQUENCE [LARGE SCALE GENOMIC DNA]</scope>
    <source>
        <strain evidence="13 14">CECT 9110</strain>
    </source>
</reference>
<dbReference type="Gene3D" id="1.10.10.60">
    <property type="entry name" value="Homeodomain-like"/>
    <property type="match status" value="1"/>
</dbReference>
<dbReference type="PANTHER" id="PTHR32248:SF4">
    <property type="entry name" value="RNA POLYMERASE SIGMA-54 FACTOR"/>
    <property type="match status" value="1"/>
</dbReference>
<protein>
    <recommendedName>
        <fullName evidence="9">RNA polymerase sigma-54 factor</fullName>
    </recommendedName>
</protein>
<evidence type="ECO:0000256" key="7">
    <source>
        <dbReference type="ARBA" id="ARBA00023125"/>
    </source>
</evidence>
<dbReference type="InterPro" id="IPR007634">
    <property type="entry name" value="RNA_pol_sigma_54_DNA-bd"/>
</dbReference>
<keyword evidence="4 9" id="KW-0548">Nucleotidyltransferase</keyword>
<dbReference type="Pfam" id="PF04552">
    <property type="entry name" value="Sigma54_DBD"/>
    <property type="match status" value="1"/>
</dbReference>
<proteinExistence type="inferred from homology"/>
<keyword evidence="5 9" id="KW-0805">Transcription regulation</keyword>
<dbReference type="PANTHER" id="PTHR32248">
    <property type="entry name" value="RNA POLYMERASE SIGMA-54 FACTOR"/>
    <property type="match status" value="1"/>
</dbReference>
<dbReference type="NCBIfam" id="TIGR02395">
    <property type="entry name" value="rpoN_sigma"/>
    <property type="match status" value="1"/>
</dbReference>
<comment type="caution">
    <text evidence="13">The sequence shown here is derived from an EMBL/GenBank/DDBJ whole genome shotgun (WGS) entry which is preliminary data.</text>
</comment>
<feature type="compositionally biased region" description="Basic and acidic residues" evidence="10">
    <location>
        <begin position="66"/>
        <end position="75"/>
    </location>
</feature>
<gene>
    <name evidence="13" type="ORF">A0123_01068</name>
</gene>
<evidence type="ECO:0000256" key="3">
    <source>
        <dbReference type="ARBA" id="ARBA00022679"/>
    </source>
</evidence>
<dbReference type="GO" id="GO:0001216">
    <property type="term" value="F:DNA-binding transcription activator activity"/>
    <property type="evidence" value="ECO:0007669"/>
    <property type="project" value="InterPro"/>
</dbReference>
<dbReference type="InterPro" id="IPR000394">
    <property type="entry name" value="RNA_pol_sigma_54"/>
</dbReference>
<evidence type="ECO:0000256" key="9">
    <source>
        <dbReference type="PIRNR" id="PIRNR000774"/>
    </source>
</evidence>
<dbReference type="Pfam" id="PF04963">
    <property type="entry name" value="Sigma54_CBD"/>
    <property type="match status" value="1"/>
</dbReference>
<dbReference type="PROSITE" id="PS50044">
    <property type="entry name" value="SIGMA54_3"/>
    <property type="match status" value="1"/>
</dbReference>
<name>A0A1B6VMC6_9PROT</name>
<keyword evidence="7 9" id="KW-0238">DNA-binding</keyword>
<comment type="similarity">
    <text evidence="1 9">Belongs to the sigma-54 factor family.</text>
</comment>
<evidence type="ECO:0000256" key="6">
    <source>
        <dbReference type="ARBA" id="ARBA00023082"/>
    </source>
</evidence>
<organism evidence="13 14">
    <name type="scientific">Gluconobacter cerinus</name>
    <dbReference type="NCBI Taxonomy" id="38307"/>
    <lineage>
        <taxon>Bacteria</taxon>
        <taxon>Pseudomonadati</taxon>
        <taxon>Pseudomonadota</taxon>
        <taxon>Alphaproteobacteria</taxon>
        <taxon>Acetobacterales</taxon>
        <taxon>Acetobacteraceae</taxon>
        <taxon>Gluconobacter</taxon>
    </lineage>
</organism>
<evidence type="ECO:0000313" key="13">
    <source>
        <dbReference type="EMBL" id="OAJ68364.1"/>
    </source>
</evidence>
<evidence type="ECO:0000256" key="2">
    <source>
        <dbReference type="ARBA" id="ARBA00022478"/>
    </source>
</evidence>
<dbReference type="GO" id="GO:0016779">
    <property type="term" value="F:nucleotidyltransferase activity"/>
    <property type="evidence" value="ECO:0007669"/>
    <property type="project" value="UniProtKB-KW"/>
</dbReference>